<evidence type="ECO:0000256" key="1">
    <source>
        <dbReference type="SAM" id="MobiDB-lite"/>
    </source>
</evidence>
<sequence>MLFHRKWVGEFSLRRLFIIMAIKVVQRQRQETLRRFLQRAIEHFVDLMPNGHGGDPDADEPESADQDNESAD</sequence>
<feature type="region of interest" description="Disordered" evidence="1">
    <location>
        <begin position="48"/>
        <end position="72"/>
    </location>
</feature>
<evidence type="ECO:0000313" key="2">
    <source>
        <dbReference type="EMBL" id="ODR99290.1"/>
    </source>
</evidence>
<dbReference type="STRING" id="1774968.AUC68_04660"/>
<dbReference type="AlphaFoldDB" id="A0A1E3W0I6"/>
<name>A0A1E3W0I6_9HYPH</name>
<dbReference type="EMBL" id="LPWG01000011">
    <property type="protein sequence ID" value="ODR99290.1"/>
    <property type="molecule type" value="Genomic_DNA"/>
</dbReference>
<protein>
    <submittedName>
        <fullName evidence="2">Uncharacterized protein</fullName>
    </submittedName>
</protein>
<dbReference type="Proteomes" id="UP000094501">
    <property type="component" value="Unassembled WGS sequence"/>
</dbReference>
<proteinExistence type="predicted"/>
<organism evidence="2 3">
    <name type="scientific">Methyloceanibacter methanicus</name>
    <dbReference type="NCBI Taxonomy" id="1774968"/>
    <lineage>
        <taxon>Bacteria</taxon>
        <taxon>Pseudomonadati</taxon>
        <taxon>Pseudomonadota</taxon>
        <taxon>Alphaproteobacteria</taxon>
        <taxon>Hyphomicrobiales</taxon>
        <taxon>Hyphomicrobiaceae</taxon>
        <taxon>Methyloceanibacter</taxon>
    </lineage>
</organism>
<accession>A0A1E3W0I6</accession>
<feature type="compositionally biased region" description="Acidic residues" evidence="1">
    <location>
        <begin position="56"/>
        <end position="72"/>
    </location>
</feature>
<reference evidence="2 3" key="1">
    <citation type="journal article" date="2016" name="Environ. Microbiol.">
        <title>New Methyloceanibacter diversity from North Sea sediments includes methanotroph containing solely the soluble methane monooxygenase.</title>
        <authorList>
            <person name="Vekeman B."/>
            <person name="Kerckhof F.M."/>
            <person name="Cremers G."/>
            <person name="de Vos P."/>
            <person name="Vandamme P."/>
            <person name="Boon N."/>
            <person name="Op den Camp H.J."/>
            <person name="Heylen K."/>
        </authorList>
    </citation>
    <scope>NUCLEOTIDE SEQUENCE [LARGE SCALE GENOMIC DNA]</scope>
    <source>
        <strain evidence="2 3">R-67174</strain>
    </source>
</reference>
<gene>
    <name evidence="2" type="ORF">AUC68_04660</name>
</gene>
<keyword evidence="3" id="KW-1185">Reference proteome</keyword>
<comment type="caution">
    <text evidence="2">The sequence shown here is derived from an EMBL/GenBank/DDBJ whole genome shotgun (WGS) entry which is preliminary data.</text>
</comment>
<evidence type="ECO:0000313" key="3">
    <source>
        <dbReference type="Proteomes" id="UP000094501"/>
    </source>
</evidence>